<dbReference type="InterPro" id="IPR051257">
    <property type="entry name" value="Diverse_CBS-Domain"/>
</dbReference>
<gene>
    <name evidence="4" type="ORF">N5J06_24405</name>
</gene>
<dbReference type="SUPFAM" id="SSF54631">
    <property type="entry name" value="CBS-domain pair"/>
    <property type="match status" value="1"/>
</dbReference>
<feature type="domain" description="CBS" evidence="3">
    <location>
        <begin position="60"/>
        <end position="120"/>
    </location>
</feature>
<dbReference type="SMART" id="SM00116">
    <property type="entry name" value="CBS"/>
    <property type="match status" value="2"/>
</dbReference>
<keyword evidence="5" id="KW-1185">Reference proteome</keyword>
<dbReference type="Gene3D" id="3.10.580.10">
    <property type="entry name" value="CBS-domain"/>
    <property type="match status" value="1"/>
</dbReference>
<evidence type="ECO:0000256" key="2">
    <source>
        <dbReference type="PROSITE-ProRule" id="PRU00703"/>
    </source>
</evidence>
<dbReference type="Proteomes" id="UP001164420">
    <property type="component" value="Unassembled WGS sequence"/>
</dbReference>
<dbReference type="PROSITE" id="PS51371">
    <property type="entry name" value="CBS"/>
    <property type="match status" value="2"/>
</dbReference>
<dbReference type="PANTHER" id="PTHR43080">
    <property type="entry name" value="CBS DOMAIN-CONTAINING PROTEIN CBSX3, MITOCHONDRIAL"/>
    <property type="match status" value="1"/>
</dbReference>
<dbReference type="Pfam" id="PF00571">
    <property type="entry name" value="CBS"/>
    <property type="match status" value="2"/>
</dbReference>
<evidence type="ECO:0000313" key="4">
    <source>
        <dbReference type="EMBL" id="MCT7314123.1"/>
    </source>
</evidence>
<name>A0ABT2LHX9_9RALS</name>
<comment type="caution">
    <text evidence="4">The sequence shown here is derived from an EMBL/GenBank/DDBJ whole genome shotgun (WGS) entry which is preliminary data.</text>
</comment>
<reference evidence="4 5" key="1">
    <citation type="journal article" date="2023" name="Front. Microbiol.">
        <title>Ralstonia chuxiongensis sp. nov., Ralstonia mojiangensis sp. nov., and Ralstonia soli sp. nov., isolated from tobacco fields, are three novel species in the family Burkholderiaceae.</title>
        <authorList>
            <person name="Lu C.H."/>
            <person name="Zhang Y.Y."/>
            <person name="Jiang N."/>
            <person name="Chen W."/>
            <person name="Shao X."/>
            <person name="Zhao Z.M."/>
            <person name="Lu W.L."/>
            <person name="Hu X."/>
            <person name="Xi Y.X."/>
            <person name="Zou S.Y."/>
            <person name="Wei Q.J."/>
            <person name="Lin Z.L."/>
            <person name="Gong L."/>
            <person name="Gai X.T."/>
            <person name="Zhang L.Q."/>
            <person name="Li J.Y."/>
            <person name="Jin Y."/>
            <person name="Xia Z.Y."/>
        </authorList>
    </citation>
    <scope>NUCLEOTIDE SEQUENCE [LARGE SCALE GENOMIC DNA]</scope>
    <source>
        <strain evidence="4 5">22TCJT01-1</strain>
    </source>
</reference>
<proteinExistence type="predicted"/>
<evidence type="ECO:0000256" key="1">
    <source>
        <dbReference type="ARBA" id="ARBA00023122"/>
    </source>
</evidence>
<keyword evidence="1 2" id="KW-0129">CBS domain</keyword>
<evidence type="ECO:0000259" key="3">
    <source>
        <dbReference type="PROSITE" id="PS51371"/>
    </source>
</evidence>
<evidence type="ECO:0000313" key="5">
    <source>
        <dbReference type="Proteomes" id="UP001164420"/>
    </source>
</evidence>
<dbReference type="InterPro" id="IPR046342">
    <property type="entry name" value="CBS_dom_sf"/>
</dbReference>
<dbReference type="EMBL" id="JAOCQI010000004">
    <property type="protein sequence ID" value="MCT7314123.1"/>
    <property type="molecule type" value="Genomic_DNA"/>
</dbReference>
<sequence>MIYLNSLRPTLDRLLRYPHPFGAVMKSSRHLVRDQPLTPARSYSENVRASEFSMRVDEICSHRIVHVQATATLQQAARLMRDESARALLVTEHTGGGSRVVGIVTDRDMVVHGIASHSDCTQIAVSEVMTRGLLTIHDDAVISEALRSMLSHGLHRLAVVDRQQRLVGMLSLDDTIRAMGGEWTLLAGILGRDNATGSRQHVPCDLIL</sequence>
<feature type="domain" description="CBS" evidence="3">
    <location>
        <begin position="129"/>
        <end position="185"/>
    </location>
</feature>
<organism evidence="4 5">
    <name type="scientific">Ralstonia mojiangensis</name>
    <dbReference type="NCBI Taxonomy" id="2953895"/>
    <lineage>
        <taxon>Bacteria</taxon>
        <taxon>Pseudomonadati</taxon>
        <taxon>Pseudomonadota</taxon>
        <taxon>Betaproteobacteria</taxon>
        <taxon>Burkholderiales</taxon>
        <taxon>Burkholderiaceae</taxon>
        <taxon>Ralstonia</taxon>
    </lineage>
</organism>
<protein>
    <submittedName>
        <fullName evidence="4">CBS domain-containing protein</fullName>
    </submittedName>
</protein>
<accession>A0ABT2LHX9</accession>
<dbReference type="InterPro" id="IPR000644">
    <property type="entry name" value="CBS_dom"/>
</dbReference>
<dbReference type="PANTHER" id="PTHR43080:SF2">
    <property type="entry name" value="CBS DOMAIN-CONTAINING PROTEIN"/>
    <property type="match status" value="1"/>
</dbReference>